<evidence type="ECO:0000256" key="1">
    <source>
        <dbReference type="SAM" id="MobiDB-lite"/>
    </source>
</evidence>
<dbReference type="Proteomes" id="UP000054270">
    <property type="component" value="Unassembled WGS sequence"/>
</dbReference>
<name>A0A0D2NEL5_HYPSF</name>
<reference evidence="3" key="1">
    <citation type="submission" date="2014-04" db="EMBL/GenBank/DDBJ databases">
        <title>Evolutionary Origins and Diversification of the Mycorrhizal Mutualists.</title>
        <authorList>
            <consortium name="DOE Joint Genome Institute"/>
            <consortium name="Mycorrhizal Genomics Consortium"/>
            <person name="Kohler A."/>
            <person name="Kuo A."/>
            <person name="Nagy L.G."/>
            <person name="Floudas D."/>
            <person name="Copeland A."/>
            <person name="Barry K.W."/>
            <person name="Cichocki N."/>
            <person name="Veneault-Fourrey C."/>
            <person name="LaButti K."/>
            <person name="Lindquist E.A."/>
            <person name="Lipzen A."/>
            <person name="Lundell T."/>
            <person name="Morin E."/>
            <person name="Murat C."/>
            <person name="Riley R."/>
            <person name="Ohm R."/>
            <person name="Sun H."/>
            <person name="Tunlid A."/>
            <person name="Henrissat B."/>
            <person name="Grigoriev I.V."/>
            <person name="Hibbett D.S."/>
            <person name="Martin F."/>
        </authorList>
    </citation>
    <scope>NUCLEOTIDE SEQUENCE [LARGE SCALE GENOMIC DNA]</scope>
    <source>
        <strain evidence="3">FD-334 SS-4</strain>
    </source>
</reference>
<proteinExistence type="predicted"/>
<feature type="region of interest" description="Disordered" evidence="1">
    <location>
        <begin position="254"/>
        <end position="286"/>
    </location>
</feature>
<accession>A0A0D2NEL5</accession>
<evidence type="ECO:0000313" key="3">
    <source>
        <dbReference type="Proteomes" id="UP000054270"/>
    </source>
</evidence>
<protein>
    <submittedName>
        <fullName evidence="2">Uncharacterized protein</fullName>
    </submittedName>
</protein>
<keyword evidence="3" id="KW-1185">Reference proteome</keyword>
<evidence type="ECO:0000313" key="2">
    <source>
        <dbReference type="EMBL" id="KJA17504.1"/>
    </source>
</evidence>
<organism evidence="2 3">
    <name type="scientific">Hypholoma sublateritium (strain FD-334 SS-4)</name>
    <dbReference type="NCBI Taxonomy" id="945553"/>
    <lineage>
        <taxon>Eukaryota</taxon>
        <taxon>Fungi</taxon>
        <taxon>Dikarya</taxon>
        <taxon>Basidiomycota</taxon>
        <taxon>Agaricomycotina</taxon>
        <taxon>Agaricomycetes</taxon>
        <taxon>Agaricomycetidae</taxon>
        <taxon>Agaricales</taxon>
        <taxon>Agaricineae</taxon>
        <taxon>Strophariaceae</taxon>
        <taxon>Hypholoma</taxon>
    </lineage>
</organism>
<dbReference type="AlphaFoldDB" id="A0A0D2NEL5"/>
<sequence>MHSLPRRFVPQRVACLASSACPSAVVQTARKLRSGGGRPLLYRPPSAYPEDANVHRFRVTIACPRCTCSSRGTSAHCARASRVARMTRSACSSAPRPQLPHPPRSRSRPPALNPRLRPAHRLITFSYQHLAAYKRSTQCLPSLFLTPSLFLSSRAARTLTFVPESLPRPAHNKHEGPNVCRLWRPKPRCSAQPGAHAILIKSTPTRIYAAALIPRCSLRPAPRTAPYALRRAPPRPRSARAHSLRGRAGRLHYPRAHEHVTPPARPTRAFSSPRKKDILDHRCFRP</sequence>
<gene>
    <name evidence="2" type="ORF">HYPSUDRAFT_1013344</name>
</gene>
<dbReference type="EMBL" id="KN817602">
    <property type="protein sequence ID" value="KJA17504.1"/>
    <property type="molecule type" value="Genomic_DNA"/>
</dbReference>
<feature type="region of interest" description="Disordered" evidence="1">
    <location>
        <begin position="88"/>
        <end position="114"/>
    </location>
</feature>
<feature type="compositionally biased region" description="Basic and acidic residues" evidence="1">
    <location>
        <begin position="274"/>
        <end position="286"/>
    </location>
</feature>